<gene>
    <name evidence="1" type="ORF">METZ01_LOCUS296658</name>
</gene>
<protein>
    <submittedName>
        <fullName evidence="1">Uncharacterized protein</fullName>
    </submittedName>
</protein>
<evidence type="ECO:0000313" key="1">
    <source>
        <dbReference type="EMBL" id="SVC43804.1"/>
    </source>
</evidence>
<proteinExistence type="predicted"/>
<dbReference type="AlphaFoldDB" id="A0A382M439"/>
<reference evidence="1" key="1">
    <citation type="submission" date="2018-05" db="EMBL/GenBank/DDBJ databases">
        <authorList>
            <person name="Lanie J.A."/>
            <person name="Ng W.-L."/>
            <person name="Kazmierczak K.M."/>
            <person name="Andrzejewski T.M."/>
            <person name="Davidsen T.M."/>
            <person name="Wayne K.J."/>
            <person name="Tettelin H."/>
            <person name="Glass J.I."/>
            <person name="Rusch D."/>
            <person name="Podicherti R."/>
            <person name="Tsui H.-C.T."/>
            <person name="Winkler M.E."/>
        </authorList>
    </citation>
    <scope>NUCLEOTIDE SEQUENCE</scope>
</reference>
<dbReference type="EMBL" id="UINC01091212">
    <property type="protein sequence ID" value="SVC43804.1"/>
    <property type="molecule type" value="Genomic_DNA"/>
</dbReference>
<organism evidence="1">
    <name type="scientific">marine metagenome</name>
    <dbReference type="NCBI Taxonomy" id="408172"/>
    <lineage>
        <taxon>unclassified sequences</taxon>
        <taxon>metagenomes</taxon>
        <taxon>ecological metagenomes</taxon>
    </lineage>
</organism>
<sequence>MMSLLKPVLVFFLFSQVMFSQNFSVSFDVSGGTSNYDLMVGFSPDATDDFDSDLDIFAPPSPPPPSFDAALFWNGDRYYTQILAG</sequence>
<name>A0A382M439_9ZZZZ</name>
<accession>A0A382M439</accession>
<feature type="non-terminal residue" evidence="1">
    <location>
        <position position="85"/>
    </location>
</feature>